<dbReference type="SUPFAM" id="SSF46689">
    <property type="entry name" value="Homeodomain-like"/>
    <property type="match status" value="1"/>
</dbReference>
<dbReference type="EMBL" id="JBHTAP010000001">
    <property type="protein sequence ID" value="MFC7234081.1"/>
    <property type="molecule type" value="Genomic_DNA"/>
</dbReference>
<evidence type="ECO:0000256" key="4">
    <source>
        <dbReference type="PROSITE-ProRule" id="PRU00335"/>
    </source>
</evidence>
<name>A0ABD5ZKY4_9EURY</name>
<comment type="caution">
    <text evidence="6">The sequence shown here is derived from an EMBL/GenBank/DDBJ whole genome shotgun (WGS) entry which is preliminary data.</text>
</comment>
<evidence type="ECO:0000313" key="7">
    <source>
        <dbReference type="Proteomes" id="UP001596398"/>
    </source>
</evidence>
<keyword evidence="2 4" id="KW-0238">DNA-binding</keyword>
<protein>
    <submittedName>
        <fullName evidence="6">TetR/AcrR family transcriptional regulator</fullName>
    </submittedName>
</protein>
<gene>
    <name evidence="6" type="ORF">ACFQJ4_01995</name>
</gene>
<dbReference type="PRINTS" id="PR00455">
    <property type="entry name" value="HTHTETR"/>
</dbReference>
<dbReference type="PANTHER" id="PTHR47506:SF6">
    <property type="entry name" value="HTH-TYPE TRANSCRIPTIONAL REPRESSOR NEMR"/>
    <property type="match status" value="1"/>
</dbReference>
<evidence type="ECO:0000256" key="1">
    <source>
        <dbReference type="ARBA" id="ARBA00023015"/>
    </source>
</evidence>
<sequence>MSFSEAERERIAERLLAAGRERFSRYGLSKTTVAELADDAGIATGTFYRFFDSKAGLYRAVLDAEGERVASEVLPPLSNDDPEAGLREFLDRVCTEIETNPLTRTLLVGDGYDDLLAATDAAEREAAREADLAFLTPFVERHADRLPDADAETVAGAIRAATFVTLHREEVGDRYPAVRDLLLDSVARGLVREAS</sequence>
<dbReference type="Gene3D" id="1.10.357.10">
    <property type="entry name" value="Tetracycline Repressor, domain 2"/>
    <property type="match status" value="1"/>
</dbReference>
<accession>A0ABD5ZKY4</accession>
<keyword evidence="7" id="KW-1185">Reference proteome</keyword>
<evidence type="ECO:0000313" key="6">
    <source>
        <dbReference type="EMBL" id="MFC7234081.1"/>
    </source>
</evidence>
<dbReference type="PANTHER" id="PTHR47506">
    <property type="entry name" value="TRANSCRIPTIONAL REGULATORY PROTEIN"/>
    <property type="match status" value="1"/>
</dbReference>
<dbReference type="Pfam" id="PF00440">
    <property type="entry name" value="TetR_N"/>
    <property type="match status" value="1"/>
</dbReference>
<evidence type="ECO:0000256" key="2">
    <source>
        <dbReference type="ARBA" id="ARBA00023125"/>
    </source>
</evidence>
<proteinExistence type="predicted"/>
<dbReference type="GeneID" id="79265744"/>
<feature type="domain" description="HTH tetR-type" evidence="5">
    <location>
        <begin position="9"/>
        <end position="69"/>
    </location>
</feature>
<keyword evidence="1" id="KW-0805">Transcription regulation</keyword>
<reference evidence="6 7" key="1">
    <citation type="journal article" date="2019" name="Int. J. Syst. Evol. Microbiol.">
        <title>The Global Catalogue of Microorganisms (GCM) 10K type strain sequencing project: providing services to taxonomists for standard genome sequencing and annotation.</title>
        <authorList>
            <consortium name="The Broad Institute Genomics Platform"/>
            <consortium name="The Broad Institute Genome Sequencing Center for Infectious Disease"/>
            <person name="Wu L."/>
            <person name="Ma J."/>
        </authorList>
    </citation>
    <scope>NUCLEOTIDE SEQUENCE [LARGE SCALE GENOMIC DNA]</scope>
    <source>
        <strain evidence="6 7">DT85</strain>
    </source>
</reference>
<organism evidence="6 7">
    <name type="scientific">Halosegnis marinus</name>
    <dbReference type="NCBI Taxonomy" id="3034023"/>
    <lineage>
        <taxon>Archaea</taxon>
        <taxon>Methanobacteriati</taxon>
        <taxon>Methanobacteriota</taxon>
        <taxon>Stenosarchaea group</taxon>
        <taxon>Halobacteria</taxon>
        <taxon>Halobacteriales</taxon>
        <taxon>Natronomonadaceae</taxon>
        <taxon>Halosegnis</taxon>
    </lineage>
</organism>
<keyword evidence="3" id="KW-0804">Transcription</keyword>
<dbReference type="PROSITE" id="PS01081">
    <property type="entry name" value="HTH_TETR_1"/>
    <property type="match status" value="1"/>
</dbReference>
<dbReference type="PROSITE" id="PS50977">
    <property type="entry name" value="HTH_TETR_2"/>
    <property type="match status" value="1"/>
</dbReference>
<evidence type="ECO:0000256" key="3">
    <source>
        <dbReference type="ARBA" id="ARBA00023163"/>
    </source>
</evidence>
<dbReference type="InterPro" id="IPR001647">
    <property type="entry name" value="HTH_TetR"/>
</dbReference>
<dbReference type="GO" id="GO:0003677">
    <property type="term" value="F:DNA binding"/>
    <property type="evidence" value="ECO:0007669"/>
    <property type="project" value="UniProtKB-UniRule"/>
</dbReference>
<dbReference type="InterPro" id="IPR023772">
    <property type="entry name" value="DNA-bd_HTH_TetR-type_CS"/>
</dbReference>
<dbReference type="AlphaFoldDB" id="A0ABD5ZKY4"/>
<dbReference type="RefSeq" id="WP_276235079.1">
    <property type="nucleotide sequence ID" value="NZ_CP119802.1"/>
</dbReference>
<dbReference type="InterPro" id="IPR009057">
    <property type="entry name" value="Homeodomain-like_sf"/>
</dbReference>
<dbReference type="Proteomes" id="UP001596398">
    <property type="component" value="Unassembled WGS sequence"/>
</dbReference>
<evidence type="ECO:0000259" key="5">
    <source>
        <dbReference type="PROSITE" id="PS50977"/>
    </source>
</evidence>
<feature type="DNA-binding region" description="H-T-H motif" evidence="4">
    <location>
        <begin position="32"/>
        <end position="51"/>
    </location>
</feature>